<name>D6ARL0_STRFL</name>
<reference evidence="3" key="2">
    <citation type="submission" date="2008-12" db="EMBL/GenBank/DDBJ databases">
        <title>Annotation of Streptomyces roseosporus strain NRRL 15998.</title>
        <authorList>
            <consortium name="The Broad Institute Genome Sequencing Platform"/>
            <consortium name="Broad Institute Microbial Sequencing Center"/>
            <person name="Fischbach M."/>
            <person name="Ward D."/>
            <person name="Young S."/>
            <person name="Kodira C.D."/>
            <person name="Zeng Q."/>
            <person name="Koehrsen M."/>
            <person name="Godfrey P."/>
            <person name="Alvarado L."/>
            <person name="Berlin A.M."/>
            <person name="Borenstein D."/>
            <person name="Chen Z."/>
            <person name="Engels R."/>
            <person name="Freedman E."/>
            <person name="Gellesch M."/>
            <person name="Goldberg J."/>
            <person name="Griggs A."/>
            <person name="Gujja S."/>
            <person name="Heiman D.I."/>
            <person name="Hepburn T.A."/>
            <person name="Howarth C."/>
            <person name="Jen D."/>
            <person name="Larson L."/>
            <person name="Lewis B."/>
            <person name="Mehta T."/>
            <person name="Park D."/>
            <person name="Pearson M."/>
            <person name="Roberts A."/>
            <person name="Saif S."/>
            <person name="Shea T.D."/>
            <person name="Shenoy N."/>
            <person name="Sisk P."/>
            <person name="Stolte C."/>
            <person name="Sykes S.N."/>
            <person name="Walk T."/>
            <person name="White J."/>
            <person name="Yandava C."/>
            <person name="Straight P."/>
            <person name="Clardy J."/>
            <person name="Hung D."/>
            <person name="Kolter R."/>
            <person name="Mekalanos J."/>
            <person name="Walker S."/>
            <person name="Walsh C.T."/>
            <person name="Wieland B.L.C."/>
            <person name="Ilzarbe M."/>
            <person name="Galagan J."/>
            <person name="Nusbaum C."/>
            <person name="Birren B."/>
        </authorList>
    </citation>
    <scope>NUCLEOTIDE SEQUENCE [LARGE SCALE GENOMIC DNA]</scope>
    <source>
        <strain evidence="3">NRRL 15998</strain>
    </source>
</reference>
<accession>D6ARL0</accession>
<dbReference type="AlphaFoldDB" id="D6ARL0"/>
<gene>
    <name evidence="2" type="ORF">SSGG_03252</name>
</gene>
<dbReference type="Proteomes" id="UP000003986">
    <property type="component" value="Unassembled WGS sequence"/>
</dbReference>
<evidence type="ECO:0000313" key="2">
    <source>
        <dbReference type="EMBL" id="EFE75884.2"/>
    </source>
</evidence>
<proteinExistence type="predicted"/>
<evidence type="ECO:0000313" key="3">
    <source>
        <dbReference type="Proteomes" id="UP000003986"/>
    </source>
</evidence>
<feature type="region of interest" description="Disordered" evidence="1">
    <location>
        <begin position="1"/>
        <end position="48"/>
    </location>
</feature>
<organism evidence="2 3">
    <name type="scientific">Streptomyces filamentosus NRRL 15998</name>
    <dbReference type="NCBI Taxonomy" id="457431"/>
    <lineage>
        <taxon>Bacteria</taxon>
        <taxon>Bacillati</taxon>
        <taxon>Actinomycetota</taxon>
        <taxon>Actinomycetes</taxon>
        <taxon>Kitasatosporales</taxon>
        <taxon>Streptomycetaceae</taxon>
        <taxon>Streptomyces</taxon>
    </lineage>
</organism>
<reference evidence="3" key="1">
    <citation type="submission" date="2008-10" db="EMBL/GenBank/DDBJ databases">
        <authorList>
            <person name="Molnar K."/>
        </authorList>
    </citation>
    <scope>NUCLEOTIDE SEQUENCE [LARGE SCALE GENOMIC DNA]</scope>
    <source>
        <strain evidence="3">NRRL 15998</strain>
    </source>
</reference>
<protein>
    <submittedName>
        <fullName evidence="2">Predicted protein</fullName>
    </submittedName>
</protein>
<evidence type="ECO:0000256" key="1">
    <source>
        <dbReference type="SAM" id="MobiDB-lite"/>
    </source>
</evidence>
<sequence>MGRTGERPDPAANLTYPSWPGMNSPQVGHSPHPTHAKGLAHGHSELAA</sequence>
<dbReference type="EMBL" id="DS999644">
    <property type="protein sequence ID" value="EFE75884.2"/>
    <property type="molecule type" value="Genomic_DNA"/>
</dbReference>